<keyword evidence="9" id="KW-1185">Reference proteome</keyword>
<dbReference type="Pfam" id="PF07690">
    <property type="entry name" value="MFS_1"/>
    <property type="match status" value="1"/>
</dbReference>
<name>A0ABU1SAK1_9MICO</name>
<sequence length="430" mass="42453">MAGEGASLRAWGMLALGVAAQAAGTVLVSTPAFLLPHLHAQGMSLVAGGALAAAPTVGLVLTMVLWGALADRFGERIVIAAGLGLSALVAALAIGVADPLPLGILLLLGGATSASVNAASGRVVIGWFPRERRGLAMGVRQIAQPLGVSVAAILVPILVDGGGIAATMTFSAVLLGVLAVLCALGIRNPPRKPAGGRNRGGGRSGVGGSSPGAMSGNPYRSGSFLWRIHAVSALLVVPQFALSIFGVVWLVTDLGWDATAAGVLVAAAQFIGALGRILIGAVSDRVGSRVRVLRAVSIAGAVAMLAVGGAGLLRVDAVAAIVFVIATVVSVADNGVAFTSVAEAAGGDWAGRALGVQNTGQYLVASAVGPVVGALIGLVGAPWAFALLAVAPALARPLVPADDRFDFAGTDELSGPSAMGDARGAGEPTR</sequence>
<feature type="transmembrane region" description="Helical" evidence="6">
    <location>
        <begin position="258"/>
        <end position="279"/>
    </location>
</feature>
<evidence type="ECO:0000259" key="7">
    <source>
        <dbReference type="PROSITE" id="PS50850"/>
    </source>
</evidence>
<comment type="subcellular location">
    <subcellularLocation>
        <location evidence="1">Cell membrane</location>
        <topology evidence="1">Multi-pass membrane protein</topology>
    </subcellularLocation>
</comment>
<feature type="transmembrane region" description="Helical" evidence="6">
    <location>
        <begin position="224"/>
        <end position="252"/>
    </location>
</feature>
<feature type="transmembrane region" description="Helical" evidence="6">
    <location>
        <begin position="77"/>
        <end position="97"/>
    </location>
</feature>
<evidence type="ECO:0000256" key="4">
    <source>
        <dbReference type="ARBA" id="ARBA00023136"/>
    </source>
</evidence>
<dbReference type="InterPro" id="IPR011701">
    <property type="entry name" value="MFS"/>
</dbReference>
<evidence type="ECO:0000256" key="5">
    <source>
        <dbReference type="SAM" id="MobiDB-lite"/>
    </source>
</evidence>
<dbReference type="InterPro" id="IPR052952">
    <property type="entry name" value="MFS-Transporter"/>
</dbReference>
<evidence type="ECO:0000256" key="1">
    <source>
        <dbReference type="ARBA" id="ARBA00004651"/>
    </source>
</evidence>
<feature type="transmembrane region" description="Helical" evidence="6">
    <location>
        <begin position="291"/>
        <end position="312"/>
    </location>
</feature>
<accession>A0ABU1SAK1</accession>
<gene>
    <name evidence="8" type="ORF">J2Y69_001235</name>
</gene>
<proteinExistence type="predicted"/>
<feature type="domain" description="Major facilitator superfamily (MFS) profile" evidence="7">
    <location>
        <begin position="10"/>
        <end position="404"/>
    </location>
</feature>
<feature type="region of interest" description="Disordered" evidence="5">
    <location>
        <begin position="192"/>
        <end position="214"/>
    </location>
</feature>
<dbReference type="SUPFAM" id="SSF103473">
    <property type="entry name" value="MFS general substrate transporter"/>
    <property type="match status" value="1"/>
</dbReference>
<keyword evidence="4 6" id="KW-0472">Membrane</keyword>
<feature type="transmembrane region" description="Helical" evidence="6">
    <location>
        <begin position="362"/>
        <end position="395"/>
    </location>
</feature>
<reference evidence="8 9" key="1">
    <citation type="submission" date="2023-07" db="EMBL/GenBank/DDBJ databases">
        <title>Sorghum-associated microbial communities from plants grown in Nebraska, USA.</title>
        <authorList>
            <person name="Schachtman D."/>
        </authorList>
    </citation>
    <scope>NUCLEOTIDE SEQUENCE [LARGE SCALE GENOMIC DNA]</scope>
    <source>
        <strain evidence="8 9">2980</strain>
    </source>
</reference>
<feature type="transmembrane region" description="Helical" evidence="6">
    <location>
        <begin position="12"/>
        <end position="34"/>
    </location>
</feature>
<protein>
    <submittedName>
        <fullName evidence="8">MFS family permease</fullName>
    </submittedName>
</protein>
<feature type="transmembrane region" description="Helical" evidence="6">
    <location>
        <begin position="164"/>
        <end position="186"/>
    </location>
</feature>
<feature type="transmembrane region" description="Helical" evidence="6">
    <location>
        <begin position="46"/>
        <end position="70"/>
    </location>
</feature>
<feature type="transmembrane region" description="Helical" evidence="6">
    <location>
        <begin position="318"/>
        <end position="341"/>
    </location>
</feature>
<keyword evidence="3 6" id="KW-1133">Transmembrane helix</keyword>
<feature type="transmembrane region" description="Helical" evidence="6">
    <location>
        <begin position="137"/>
        <end position="158"/>
    </location>
</feature>
<feature type="compositionally biased region" description="Gly residues" evidence="5">
    <location>
        <begin position="197"/>
        <end position="210"/>
    </location>
</feature>
<organism evidence="8 9">
    <name type="scientific">Microbacterium resistens</name>
    <dbReference type="NCBI Taxonomy" id="156977"/>
    <lineage>
        <taxon>Bacteria</taxon>
        <taxon>Bacillati</taxon>
        <taxon>Actinomycetota</taxon>
        <taxon>Actinomycetes</taxon>
        <taxon>Micrococcales</taxon>
        <taxon>Microbacteriaceae</taxon>
        <taxon>Microbacterium</taxon>
    </lineage>
</organism>
<feature type="transmembrane region" description="Helical" evidence="6">
    <location>
        <begin position="103"/>
        <end position="125"/>
    </location>
</feature>
<evidence type="ECO:0000313" key="9">
    <source>
        <dbReference type="Proteomes" id="UP001259347"/>
    </source>
</evidence>
<evidence type="ECO:0000256" key="3">
    <source>
        <dbReference type="ARBA" id="ARBA00022989"/>
    </source>
</evidence>
<evidence type="ECO:0000256" key="2">
    <source>
        <dbReference type="ARBA" id="ARBA00022692"/>
    </source>
</evidence>
<comment type="caution">
    <text evidence="8">The sequence shown here is derived from an EMBL/GenBank/DDBJ whole genome shotgun (WGS) entry which is preliminary data.</text>
</comment>
<dbReference type="InterPro" id="IPR020846">
    <property type="entry name" value="MFS_dom"/>
</dbReference>
<dbReference type="PROSITE" id="PS50850">
    <property type="entry name" value="MFS"/>
    <property type="match status" value="1"/>
</dbReference>
<evidence type="ECO:0000256" key="6">
    <source>
        <dbReference type="SAM" id="Phobius"/>
    </source>
</evidence>
<dbReference type="RefSeq" id="WP_310018644.1">
    <property type="nucleotide sequence ID" value="NZ_JAVDUM010000004.1"/>
</dbReference>
<dbReference type="InterPro" id="IPR036259">
    <property type="entry name" value="MFS_trans_sf"/>
</dbReference>
<keyword evidence="2 6" id="KW-0812">Transmembrane</keyword>
<evidence type="ECO:0000313" key="8">
    <source>
        <dbReference type="EMBL" id="MDR6866642.1"/>
    </source>
</evidence>
<dbReference type="Gene3D" id="1.20.1250.20">
    <property type="entry name" value="MFS general substrate transporter like domains"/>
    <property type="match status" value="2"/>
</dbReference>
<dbReference type="PANTHER" id="PTHR23527">
    <property type="entry name" value="BLL3282 PROTEIN"/>
    <property type="match status" value="1"/>
</dbReference>
<feature type="region of interest" description="Disordered" evidence="5">
    <location>
        <begin position="410"/>
        <end position="430"/>
    </location>
</feature>
<dbReference type="PANTHER" id="PTHR23527:SF1">
    <property type="entry name" value="BLL3282 PROTEIN"/>
    <property type="match status" value="1"/>
</dbReference>
<dbReference type="Proteomes" id="UP001259347">
    <property type="component" value="Unassembled WGS sequence"/>
</dbReference>
<dbReference type="EMBL" id="JAVDUM010000004">
    <property type="protein sequence ID" value="MDR6866642.1"/>
    <property type="molecule type" value="Genomic_DNA"/>
</dbReference>